<comment type="caution">
    <text evidence="1">The sequence shown here is derived from an EMBL/GenBank/DDBJ whole genome shotgun (WGS) entry which is preliminary data.</text>
</comment>
<evidence type="ECO:0000313" key="1">
    <source>
        <dbReference type="EMBL" id="ESS57383.1"/>
    </source>
</evidence>
<protein>
    <submittedName>
        <fullName evidence="1">Zeta toxin family protein</fullName>
    </submittedName>
</protein>
<accession>A0ABN0Q5Y4</accession>
<dbReference type="InterPro" id="IPR027417">
    <property type="entry name" value="P-loop_NTPase"/>
</dbReference>
<name>A0ABN0Q5Y4_ENTCL</name>
<dbReference type="Pfam" id="PF13671">
    <property type="entry name" value="AAA_33"/>
    <property type="match status" value="1"/>
</dbReference>
<evidence type="ECO:0000313" key="2">
    <source>
        <dbReference type="Proteomes" id="UP000017834"/>
    </source>
</evidence>
<dbReference type="EMBL" id="AXOM01000048">
    <property type="protein sequence ID" value="ESS57383.1"/>
    <property type="molecule type" value="Genomic_DNA"/>
</dbReference>
<keyword evidence="2" id="KW-1185">Reference proteome</keyword>
<dbReference type="Gene3D" id="3.40.50.300">
    <property type="entry name" value="P-loop containing nucleotide triphosphate hydrolases"/>
    <property type="match status" value="1"/>
</dbReference>
<reference evidence="1 2" key="1">
    <citation type="journal article" date="2014" name="Genome Announc.">
        <title>Draft Genome Sequence of Enterobacter cloacae Strain S611.</title>
        <authorList>
            <person name="Wang D."/>
            <person name="Han C.S."/>
            <person name="Dichosa A.E."/>
            <person name="Gleasner C.D."/>
            <person name="Johnson S.L."/>
            <person name="Daligault H.E."/>
            <person name="Davenport K.W."/>
            <person name="Li P.E."/>
            <person name="Pierson E.A."/>
            <person name="Pierson L.S.III."/>
        </authorList>
    </citation>
    <scope>NUCLEOTIDE SEQUENCE [LARGE SCALE GENOMIC DNA]</scope>
    <source>
        <strain evidence="1 2">S611</strain>
    </source>
</reference>
<proteinExistence type="predicted"/>
<dbReference type="Proteomes" id="UP000017834">
    <property type="component" value="Unassembled WGS sequence"/>
</dbReference>
<gene>
    <name evidence="1" type="ORF">EDP2_975</name>
</gene>
<sequence>MRIDETSQNGPTLHILCGKIASGKSTLAATLAQTPGSVVLSEDSWLALLFKESMHSVEDYVHYSAVLKRAIKPHVIALLQAGVNVILDFPANTVASRQWMMSMIQDAGAQHLLHYLVVSDEACKARLRQRNAAGEHDFAATDAQFELITRYFVPPADEEGFNVRRYEEEHR</sequence>
<dbReference type="SUPFAM" id="SSF52540">
    <property type="entry name" value="P-loop containing nucleoside triphosphate hydrolases"/>
    <property type="match status" value="1"/>
</dbReference>
<organism evidence="1 2">
    <name type="scientific">Enterobacter cloacae S611</name>
    <dbReference type="NCBI Taxonomy" id="1399146"/>
    <lineage>
        <taxon>Bacteria</taxon>
        <taxon>Pseudomonadati</taxon>
        <taxon>Pseudomonadota</taxon>
        <taxon>Gammaproteobacteria</taxon>
        <taxon>Enterobacterales</taxon>
        <taxon>Enterobacteriaceae</taxon>
        <taxon>Enterobacter</taxon>
        <taxon>Enterobacter cloacae complex</taxon>
    </lineage>
</organism>